<comment type="caution">
    <text evidence="2">The sequence shown here is derived from an EMBL/GenBank/DDBJ whole genome shotgun (WGS) entry which is preliminary data.</text>
</comment>
<feature type="transmembrane region" description="Helical" evidence="1">
    <location>
        <begin position="62"/>
        <end position="81"/>
    </location>
</feature>
<dbReference type="AlphaFoldDB" id="A0A3A8QVC8"/>
<evidence type="ECO:0000313" key="2">
    <source>
        <dbReference type="EMBL" id="RKH67084.1"/>
    </source>
</evidence>
<keyword evidence="1" id="KW-0812">Transmembrane</keyword>
<evidence type="ECO:0000256" key="1">
    <source>
        <dbReference type="SAM" id="Phobius"/>
    </source>
</evidence>
<proteinExistence type="predicted"/>
<evidence type="ECO:0000313" key="3">
    <source>
        <dbReference type="Proteomes" id="UP000267003"/>
    </source>
</evidence>
<feature type="transmembrane region" description="Helical" evidence="1">
    <location>
        <begin position="147"/>
        <end position="167"/>
    </location>
</feature>
<feature type="transmembrane region" description="Helical" evidence="1">
    <location>
        <begin position="30"/>
        <end position="50"/>
    </location>
</feature>
<keyword evidence="2" id="KW-0378">Hydrolase</keyword>
<keyword evidence="1" id="KW-1133">Transmembrane helix</keyword>
<name>A0A3A8QVC8_9BACT</name>
<feature type="transmembrane region" description="Helical" evidence="1">
    <location>
        <begin position="93"/>
        <end position="119"/>
    </location>
</feature>
<dbReference type="InterPro" id="IPR007404">
    <property type="entry name" value="YdjM-like"/>
</dbReference>
<gene>
    <name evidence="2" type="ORF">D7W81_14375</name>
</gene>
<dbReference type="EMBL" id="RAWK01000075">
    <property type="protein sequence ID" value="RKH67084.1"/>
    <property type="molecule type" value="Genomic_DNA"/>
</dbReference>
<organism evidence="2 3">
    <name type="scientific">Corallococcus aberystwythensis</name>
    <dbReference type="NCBI Taxonomy" id="2316722"/>
    <lineage>
        <taxon>Bacteria</taxon>
        <taxon>Pseudomonadati</taxon>
        <taxon>Myxococcota</taxon>
        <taxon>Myxococcia</taxon>
        <taxon>Myxococcales</taxon>
        <taxon>Cystobacterineae</taxon>
        <taxon>Myxococcaceae</taxon>
        <taxon>Corallococcus</taxon>
    </lineage>
</organism>
<reference evidence="3" key="1">
    <citation type="submission" date="2018-09" db="EMBL/GenBank/DDBJ databases">
        <authorList>
            <person name="Livingstone P.G."/>
            <person name="Whitworth D.E."/>
        </authorList>
    </citation>
    <scope>NUCLEOTIDE SEQUENCE [LARGE SCALE GENOMIC DNA]</scope>
    <source>
        <strain evidence="3">AB050A</strain>
    </source>
</reference>
<dbReference type="RefSeq" id="WP_120555941.1">
    <property type="nucleotide sequence ID" value="NZ_RAWK01000075.1"/>
</dbReference>
<dbReference type="Proteomes" id="UP000267003">
    <property type="component" value="Unassembled WGS sequence"/>
</dbReference>
<keyword evidence="3" id="KW-1185">Reference proteome</keyword>
<protein>
    <submittedName>
        <fullName evidence="2">Metal-dependent hydrolase</fullName>
    </submittedName>
</protein>
<dbReference type="Pfam" id="PF04307">
    <property type="entry name" value="YdjM"/>
    <property type="match status" value="1"/>
</dbReference>
<dbReference type="OrthoDB" id="9794683at2"/>
<dbReference type="PANTHER" id="PTHR35531">
    <property type="entry name" value="INNER MEMBRANE PROTEIN YBCI-RELATED"/>
    <property type="match status" value="1"/>
</dbReference>
<keyword evidence="1" id="KW-0472">Membrane</keyword>
<dbReference type="PANTHER" id="PTHR35531:SF1">
    <property type="entry name" value="INNER MEMBRANE PROTEIN YBCI-RELATED"/>
    <property type="match status" value="1"/>
</dbReference>
<accession>A0A3A8QVC8</accession>
<sequence>MASIGHVAIGMAAARAWVGNDATRARLVRAMVAFSALSMLPDADVIAFAFGIPYEAPWGHRGASHSFVFALWITAVIVAIARRAGAPPLRTFICVGFVALSHGLLDILTDGGLGCALFWPFSYERIFAPVTPIPVAPIGLYMFSGRGLYVVMVELLLFAPFFLYATFPRKKRLVESTR</sequence>
<dbReference type="GO" id="GO:0016787">
    <property type="term" value="F:hydrolase activity"/>
    <property type="evidence" value="ECO:0007669"/>
    <property type="project" value="UniProtKB-KW"/>
</dbReference>